<comment type="caution">
    <text evidence="1">The sequence shown here is derived from an EMBL/GenBank/DDBJ whole genome shotgun (WGS) entry which is preliminary data.</text>
</comment>
<dbReference type="Proteomes" id="UP000762676">
    <property type="component" value="Unassembled WGS sequence"/>
</dbReference>
<sequence length="79" mass="9119">MLHNSRTLQLPSTRREEEIGGNTLPIYWRTRRHADRGQADGRQAVTEGWLSTAGAPRRQYRYVRSSAYGLKFPFIEGVQ</sequence>
<dbReference type="AlphaFoldDB" id="A0AAV4EQ27"/>
<evidence type="ECO:0000313" key="2">
    <source>
        <dbReference type="Proteomes" id="UP000762676"/>
    </source>
</evidence>
<keyword evidence="2" id="KW-1185">Reference proteome</keyword>
<proteinExistence type="predicted"/>
<reference evidence="1 2" key="1">
    <citation type="journal article" date="2021" name="Elife">
        <title>Chloroplast acquisition without the gene transfer in kleptoplastic sea slugs, Plakobranchus ocellatus.</title>
        <authorList>
            <person name="Maeda T."/>
            <person name="Takahashi S."/>
            <person name="Yoshida T."/>
            <person name="Shimamura S."/>
            <person name="Takaki Y."/>
            <person name="Nagai Y."/>
            <person name="Toyoda A."/>
            <person name="Suzuki Y."/>
            <person name="Arimoto A."/>
            <person name="Ishii H."/>
            <person name="Satoh N."/>
            <person name="Nishiyama T."/>
            <person name="Hasebe M."/>
            <person name="Maruyama T."/>
            <person name="Minagawa J."/>
            <person name="Obokata J."/>
            <person name="Shigenobu S."/>
        </authorList>
    </citation>
    <scope>NUCLEOTIDE SEQUENCE [LARGE SCALE GENOMIC DNA]</scope>
</reference>
<organism evidence="1 2">
    <name type="scientific">Elysia marginata</name>
    <dbReference type="NCBI Taxonomy" id="1093978"/>
    <lineage>
        <taxon>Eukaryota</taxon>
        <taxon>Metazoa</taxon>
        <taxon>Spiralia</taxon>
        <taxon>Lophotrochozoa</taxon>
        <taxon>Mollusca</taxon>
        <taxon>Gastropoda</taxon>
        <taxon>Heterobranchia</taxon>
        <taxon>Euthyneura</taxon>
        <taxon>Panpulmonata</taxon>
        <taxon>Sacoglossa</taxon>
        <taxon>Placobranchoidea</taxon>
        <taxon>Plakobranchidae</taxon>
        <taxon>Elysia</taxon>
    </lineage>
</organism>
<protein>
    <submittedName>
        <fullName evidence="1">Uncharacterized protein</fullName>
    </submittedName>
</protein>
<evidence type="ECO:0000313" key="1">
    <source>
        <dbReference type="EMBL" id="GFR62830.1"/>
    </source>
</evidence>
<name>A0AAV4EQ27_9GAST</name>
<gene>
    <name evidence="1" type="ORF">ElyMa_003591100</name>
</gene>
<dbReference type="EMBL" id="BMAT01007358">
    <property type="protein sequence ID" value="GFR62830.1"/>
    <property type="molecule type" value="Genomic_DNA"/>
</dbReference>
<accession>A0AAV4EQ27</accession>